<dbReference type="EC" id="2.7.11.1" evidence="1"/>
<comment type="catalytic activity">
    <reaction evidence="7">
        <text>L-threonyl-[protein] + ATP = O-phospho-L-threonyl-[protein] + ADP + H(+)</text>
        <dbReference type="Rhea" id="RHEA:46608"/>
        <dbReference type="Rhea" id="RHEA-COMP:11060"/>
        <dbReference type="Rhea" id="RHEA-COMP:11605"/>
        <dbReference type="ChEBI" id="CHEBI:15378"/>
        <dbReference type="ChEBI" id="CHEBI:30013"/>
        <dbReference type="ChEBI" id="CHEBI:30616"/>
        <dbReference type="ChEBI" id="CHEBI:61977"/>
        <dbReference type="ChEBI" id="CHEBI:456216"/>
        <dbReference type="EC" id="2.7.11.1"/>
    </reaction>
</comment>
<dbReference type="PROSITE" id="PS00107">
    <property type="entry name" value="PROTEIN_KINASE_ATP"/>
    <property type="match status" value="1"/>
</dbReference>
<dbReference type="EMBL" id="JAKWFO010000003">
    <property type="protein sequence ID" value="KAI9638264.1"/>
    <property type="molecule type" value="Genomic_DNA"/>
</dbReference>
<dbReference type="SMART" id="SM00220">
    <property type="entry name" value="S_TKc"/>
    <property type="match status" value="1"/>
</dbReference>
<name>A0AA38LXS8_9TREE</name>
<reference evidence="12" key="1">
    <citation type="journal article" date="2022" name="G3 (Bethesda)">
        <title>High quality genome of the basidiomycete yeast Dioszegia hungarica PDD-24b-2 isolated from cloud water.</title>
        <authorList>
            <person name="Jarrige D."/>
            <person name="Haridas S."/>
            <person name="Bleykasten-Grosshans C."/>
            <person name="Joly M."/>
            <person name="Nadalig T."/>
            <person name="Sancelme M."/>
            <person name="Vuilleumier S."/>
            <person name="Grigoriev I.V."/>
            <person name="Amato P."/>
            <person name="Bringel F."/>
        </authorList>
    </citation>
    <scope>NUCLEOTIDE SEQUENCE</scope>
    <source>
        <strain evidence="12">PDD-24b-2</strain>
    </source>
</reference>
<evidence type="ECO:0000313" key="12">
    <source>
        <dbReference type="EMBL" id="KAI9638264.1"/>
    </source>
</evidence>
<dbReference type="Proteomes" id="UP001164286">
    <property type="component" value="Unassembled WGS sequence"/>
</dbReference>
<dbReference type="Pfam" id="PF00069">
    <property type="entry name" value="Pkinase"/>
    <property type="match status" value="2"/>
</dbReference>
<proteinExistence type="inferred from homology"/>
<accession>A0AA38LXS8</accession>
<dbReference type="FunFam" id="1.10.510.10:FF:000973">
    <property type="entry name" value="Serine/threonine kinase 16"/>
    <property type="match status" value="1"/>
</dbReference>
<evidence type="ECO:0000256" key="8">
    <source>
        <dbReference type="ARBA" id="ARBA00048679"/>
    </source>
</evidence>
<dbReference type="GO" id="GO:0006624">
    <property type="term" value="P:vacuolar protein processing"/>
    <property type="evidence" value="ECO:0007669"/>
    <property type="project" value="TreeGrafter"/>
</dbReference>
<feature type="domain" description="Protein kinase" evidence="11">
    <location>
        <begin position="42"/>
        <end position="370"/>
    </location>
</feature>
<dbReference type="Gene3D" id="1.10.510.10">
    <property type="entry name" value="Transferase(Phosphotransferase) domain 1"/>
    <property type="match status" value="2"/>
</dbReference>
<dbReference type="GO" id="GO:0005794">
    <property type="term" value="C:Golgi apparatus"/>
    <property type="evidence" value="ECO:0007669"/>
    <property type="project" value="TreeGrafter"/>
</dbReference>
<dbReference type="CDD" id="cd13986">
    <property type="entry name" value="STKc_16"/>
    <property type="match status" value="1"/>
</dbReference>
<evidence type="ECO:0000313" key="13">
    <source>
        <dbReference type="Proteomes" id="UP001164286"/>
    </source>
</evidence>
<comment type="caution">
    <text evidence="12">The sequence shown here is derived from an EMBL/GenBank/DDBJ whole genome shotgun (WGS) entry which is preliminary data.</text>
</comment>
<dbReference type="FunFam" id="1.10.510.10:FF:000550">
    <property type="entry name" value="Serine/threonine kinase 16"/>
    <property type="match status" value="1"/>
</dbReference>
<feature type="binding site" evidence="9">
    <location>
        <position position="71"/>
    </location>
    <ligand>
        <name>ATP</name>
        <dbReference type="ChEBI" id="CHEBI:30616"/>
    </ligand>
</feature>
<evidence type="ECO:0000256" key="6">
    <source>
        <dbReference type="ARBA" id="ARBA00022840"/>
    </source>
</evidence>
<comment type="catalytic activity">
    <reaction evidence="8">
        <text>L-seryl-[protein] + ATP = O-phospho-L-seryl-[protein] + ADP + H(+)</text>
        <dbReference type="Rhea" id="RHEA:17989"/>
        <dbReference type="Rhea" id="RHEA-COMP:9863"/>
        <dbReference type="Rhea" id="RHEA-COMP:11604"/>
        <dbReference type="ChEBI" id="CHEBI:15378"/>
        <dbReference type="ChEBI" id="CHEBI:29999"/>
        <dbReference type="ChEBI" id="CHEBI:30616"/>
        <dbReference type="ChEBI" id="CHEBI:83421"/>
        <dbReference type="ChEBI" id="CHEBI:456216"/>
        <dbReference type="EC" id="2.7.11.1"/>
    </reaction>
</comment>
<dbReference type="SUPFAM" id="SSF56112">
    <property type="entry name" value="Protein kinase-like (PK-like)"/>
    <property type="match status" value="1"/>
</dbReference>
<dbReference type="GO" id="GO:0005524">
    <property type="term" value="F:ATP binding"/>
    <property type="evidence" value="ECO:0007669"/>
    <property type="project" value="UniProtKB-UniRule"/>
</dbReference>
<dbReference type="GO" id="GO:0032889">
    <property type="term" value="P:regulation of vacuole fusion, non-autophagic"/>
    <property type="evidence" value="ECO:0007669"/>
    <property type="project" value="TreeGrafter"/>
</dbReference>
<dbReference type="PROSITE" id="PS00108">
    <property type="entry name" value="PROTEIN_KINASE_ST"/>
    <property type="match status" value="1"/>
</dbReference>
<keyword evidence="13" id="KW-1185">Reference proteome</keyword>
<dbReference type="InterPro" id="IPR008271">
    <property type="entry name" value="Ser/Thr_kinase_AS"/>
</dbReference>
<dbReference type="InterPro" id="IPR011009">
    <property type="entry name" value="Kinase-like_dom_sf"/>
</dbReference>
<keyword evidence="6 9" id="KW-0067">ATP-binding</keyword>
<dbReference type="GO" id="GO:0005773">
    <property type="term" value="C:vacuole"/>
    <property type="evidence" value="ECO:0007669"/>
    <property type="project" value="GOC"/>
</dbReference>
<dbReference type="InterPro" id="IPR000719">
    <property type="entry name" value="Prot_kinase_dom"/>
</dbReference>
<dbReference type="PROSITE" id="PS50011">
    <property type="entry name" value="PROTEIN_KINASE_DOM"/>
    <property type="match status" value="1"/>
</dbReference>
<comment type="similarity">
    <text evidence="10">Belongs to the protein kinase superfamily.</text>
</comment>
<dbReference type="GO" id="GO:0004674">
    <property type="term" value="F:protein serine/threonine kinase activity"/>
    <property type="evidence" value="ECO:0007669"/>
    <property type="project" value="UniProtKB-KW"/>
</dbReference>
<dbReference type="RefSeq" id="XP_052948041.1">
    <property type="nucleotide sequence ID" value="XM_053092097.1"/>
</dbReference>
<dbReference type="InterPro" id="IPR052239">
    <property type="entry name" value="Ser/Thr-specific_kinases"/>
</dbReference>
<evidence type="ECO:0000256" key="1">
    <source>
        <dbReference type="ARBA" id="ARBA00012513"/>
    </source>
</evidence>
<evidence type="ECO:0000256" key="3">
    <source>
        <dbReference type="ARBA" id="ARBA00022679"/>
    </source>
</evidence>
<keyword evidence="5 12" id="KW-0418">Kinase</keyword>
<dbReference type="PANTHER" id="PTHR45998:SF2">
    <property type="entry name" value="SERINE_THREONINE-PROTEIN KINASE 16"/>
    <property type="match status" value="1"/>
</dbReference>
<sequence length="374" mass="41344">MNGDTLAITLDRIKFYARDAVVTLTQCICKPDATLKINGRSYTIEKLLGEGGFSFVYLIRDQTSQRLFALKKILVTSGQEGVKEAMREVEAYRRFRHKNVIRILDSAVVQDEGGEGKIIYLFLPYYSRGNLQDAMTQTSVTGNKMPEKRLLELFHGTCLAVRAMHHYRLPSIPIQSYPPSTVDDMSPLNPGGPPEAVFDGDEELAMGSGSGEGSEGEEVPYAHRDIKPANIMISDDDEPILMDFGSTIKARIHVDTRQQALLEQDIAGEHSTMPYRAPELFDVKTGKTLDEKVDIWSLGCTLFAVAYGHSPFETEGASVGMAVMSGRYRHPENNGGYSEKVKGLIDGMLVVDPEKRPDIDQVIAMTESALRGSS</sequence>
<evidence type="ECO:0000256" key="9">
    <source>
        <dbReference type="PROSITE-ProRule" id="PRU10141"/>
    </source>
</evidence>
<keyword evidence="4 9" id="KW-0547">Nucleotide-binding</keyword>
<keyword evidence="3" id="KW-0808">Transferase</keyword>
<gene>
    <name evidence="12" type="ORF">MKK02DRAFT_42655</name>
</gene>
<protein>
    <recommendedName>
        <fullName evidence="1">non-specific serine/threonine protein kinase</fullName>
        <ecNumber evidence="1">2.7.11.1</ecNumber>
    </recommendedName>
</protein>
<keyword evidence="2 10" id="KW-0723">Serine/threonine-protein kinase</keyword>
<evidence type="ECO:0000259" key="11">
    <source>
        <dbReference type="PROSITE" id="PS50011"/>
    </source>
</evidence>
<dbReference type="GeneID" id="77731302"/>
<dbReference type="InterPro" id="IPR017441">
    <property type="entry name" value="Protein_kinase_ATP_BS"/>
</dbReference>
<organism evidence="12 13">
    <name type="scientific">Dioszegia hungarica</name>
    <dbReference type="NCBI Taxonomy" id="4972"/>
    <lineage>
        <taxon>Eukaryota</taxon>
        <taxon>Fungi</taxon>
        <taxon>Dikarya</taxon>
        <taxon>Basidiomycota</taxon>
        <taxon>Agaricomycotina</taxon>
        <taxon>Tremellomycetes</taxon>
        <taxon>Tremellales</taxon>
        <taxon>Bulleribasidiaceae</taxon>
        <taxon>Dioszegia</taxon>
    </lineage>
</organism>
<evidence type="ECO:0000256" key="4">
    <source>
        <dbReference type="ARBA" id="ARBA00022741"/>
    </source>
</evidence>
<dbReference type="AlphaFoldDB" id="A0AA38LXS8"/>
<evidence type="ECO:0000256" key="7">
    <source>
        <dbReference type="ARBA" id="ARBA00047899"/>
    </source>
</evidence>
<dbReference type="PANTHER" id="PTHR45998">
    <property type="entry name" value="SERINE/THREONINE-PROTEIN KINASE 16"/>
    <property type="match status" value="1"/>
</dbReference>
<evidence type="ECO:0000256" key="10">
    <source>
        <dbReference type="RuleBase" id="RU000304"/>
    </source>
</evidence>
<evidence type="ECO:0000256" key="5">
    <source>
        <dbReference type="ARBA" id="ARBA00022777"/>
    </source>
</evidence>
<evidence type="ECO:0000256" key="2">
    <source>
        <dbReference type="ARBA" id="ARBA00022527"/>
    </source>
</evidence>